<evidence type="ECO:0000259" key="1">
    <source>
        <dbReference type="Pfam" id="PF05649"/>
    </source>
</evidence>
<dbReference type="AlphaFoldDB" id="A0A443QVT6"/>
<evidence type="ECO:0000313" key="2">
    <source>
        <dbReference type="EMBL" id="RWS07124.1"/>
    </source>
</evidence>
<proteinExistence type="predicted"/>
<protein>
    <recommendedName>
        <fullName evidence="1">Peptidase M13 N-terminal domain-containing protein</fullName>
    </recommendedName>
</protein>
<sequence length="192" mass="22345">MPKYEKIALKLYDDCLHQDSTEMQKNNGSNVALMRLLKKIGGWPMIQSRWNFNFVLERVYGYIRSTFGLNWIFGVYMYTEADGNALRTILYLDAPSFVVERKLLYSPLTDNKRLDSLNAYKSYIRSVALLLNEDTSLTIKQLNADIEAMIEFEASLMNIASDENSKNTRAIQIKDLNRRYPKVCTELLNTWM</sequence>
<comment type="caution">
    <text evidence="2">The sequence shown here is derived from an EMBL/GenBank/DDBJ whole genome shotgun (WGS) entry which is preliminary data.</text>
</comment>
<dbReference type="GO" id="GO:0006508">
    <property type="term" value="P:proteolysis"/>
    <property type="evidence" value="ECO:0007669"/>
    <property type="project" value="InterPro"/>
</dbReference>
<dbReference type="InterPro" id="IPR042089">
    <property type="entry name" value="Peptidase_M13_dom_2"/>
</dbReference>
<organism evidence="2 3">
    <name type="scientific">Dinothrombium tinctorium</name>
    <dbReference type="NCBI Taxonomy" id="1965070"/>
    <lineage>
        <taxon>Eukaryota</taxon>
        <taxon>Metazoa</taxon>
        <taxon>Ecdysozoa</taxon>
        <taxon>Arthropoda</taxon>
        <taxon>Chelicerata</taxon>
        <taxon>Arachnida</taxon>
        <taxon>Acari</taxon>
        <taxon>Acariformes</taxon>
        <taxon>Trombidiformes</taxon>
        <taxon>Prostigmata</taxon>
        <taxon>Anystina</taxon>
        <taxon>Parasitengona</taxon>
        <taxon>Trombidioidea</taxon>
        <taxon>Trombidiidae</taxon>
        <taxon>Dinothrombium</taxon>
    </lineage>
</organism>
<accession>A0A443QVT6</accession>
<keyword evidence="3" id="KW-1185">Reference proteome</keyword>
<gene>
    <name evidence="2" type="ORF">B4U79_18228</name>
</gene>
<dbReference type="InterPro" id="IPR008753">
    <property type="entry name" value="Peptidase_M13_N"/>
</dbReference>
<name>A0A443QVT6_9ACAR</name>
<evidence type="ECO:0000313" key="3">
    <source>
        <dbReference type="Proteomes" id="UP000285301"/>
    </source>
</evidence>
<dbReference type="SUPFAM" id="SSF55486">
    <property type="entry name" value="Metalloproteases ('zincins'), catalytic domain"/>
    <property type="match status" value="1"/>
</dbReference>
<dbReference type="OrthoDB" id="6513030at2759"/>
<dbReference type="Proteomes" id="UP000285301">
    <property type="component" value="Unassembled WGS sequence"/>
</dbReference>
<reference evidence="2 3" key="1">
    <citation type="journal article" date="2018" name="Gigascience">
        <title>Genomes of trombidid mites reveal novel predicted allergens and laterally-transferred genes associated with secondary metabolism.</title>
        <authorList>
            <person name="Dong X."/>
            <person name="Chaisiri K."/>
            <person name="Xia D."/>
            <person name="Armstrong S.D."/>
            <person name="Fang Y."/>
            <person name="Donnelly M.J."/>
            <person name="Kadowaki T."/>
            <person name="McGarry J.W."/>
            <person name="Darby A.C."/>
            <person name="Makepeace B.L."/>
        </authorList>
    </citation>
    <scope>NUCLEOTIDE SEQUENCE [LARGE SCALE GENOMIC DNA]</scope>
    <source>
        <strain evidence="2">UoL-WK</strain>
    </source>
</reference>
<feature type="domain" description="Peptidase M13 N-terminal" evidence="1">
    <location>
        <begin position="8"/>
        <end position="183"/>
    </location>
</feature>
<dbReference type="Pfam" id="PF05649">
    <property type="entry name" value="Peptidase_M13_N"/>
    <property type="match status" value="1"/>
</dbReference>
<dbReference type="EMBL" id="NCKU01003650">
    <property type="protein sequence ID" value="RWS07124.1"/>
    <property type="molecule type" value="Genomic_DNA"/>
</dbReference>
<dbReference type="Gene3D" id="1.10.1380.10">
    <property type="entry name" value="Neutral endopeptidase , domain2"/>
    <property type="match status" value="1"/>
</dbReference>